<dbReference type="Gene3D" id="3.40.50.11190">
    <property type="match status" value="1"/>
</dbReference>
<evidence type="ECO:0000313" key="5">
    <source>
        <dbReference type="EMBL" id="VFK30234.1"/>
    </source>
</evidence>
<gene>
    <name evidence="4" type="ORF">BECKMB1821G_GA0114241_103015</name>
    <name evidence="6" type="ORF">BECKMB1821H_GA0114242_101627</name>
    <name evidence="5" type="ORF">BECKMB1821I_GA0114274_101427</name>
</gene>
<dbReference type="Gene3D" id="3.40.50.2000">
    <property type="entry name" value="Glycogen Phosphorylase B"/>
    <property type="match status" value="1"/>
</dbReference>
<dbReference type="InterPro" id="IPR000182">
    <property type="entry name" value="GNAT_dom"/>
</dbReference>
<evidence type="ECO:0000313" key="6">
    <source>
        <dbReference type="EMBL" id="VFK75145.1"/>
    </source>
</evidence>
<protein>
    <submittedName>
        <fullName evidence="4">UDP-2,4-diacetamido-2,4,6-trideoxy-beta-L-altropyranose hydrolase</fullName>
    </submittedName>
</protein>
<evidence type="ECO:0000313" key="4">
    <source>
        <dbReference type="EMBL" id="VFK27775.1"/>
    </source>
</evidence>
<dbReference type="PANTHER" id="PTHR43415">
    <property type="entry name" value="SPERMIDINE N(1)-ACETYLTRANSFERASE"/>
    <property type="match status" value="1"/>
</dbReference>
<evidence type="ECO:0000259" key="3">
    <source>
        <dbReference type="PROSITE" id="PS51186"/>
    </source>
</evidence>
<feature type="binding site" evidence="2">
    <location>
        <position position="287"/>
    </location>
    <ligand>
        <name>substrate</name>
    </ligand>
</feature>
<dbReference type="GO" id="GO:0016747">
    <property type="term" value="F:acyltransferase activity, transferring groups other than amino-acyl groups"/>
    <property type="evidence" value="ECO:0007669"/>
    <property type="project" value="InterPro"/>
</dbReference>
<feature type="binding site" evidence="2">
    <location>
        <position position="184"/>
    </location>
    <ligand>
        <name>substrate</name>
    </ligand>
</feature>
<dbReference type="SUPFAM" id="SSF55729">
    <property type="entry name" value="Acyl-CoA N-acyltransferases (Nat)"/>
    <property type="match status" value="1"/>
</dbReference>
<reference evidence="4" key="1">
    <citation type="submission" date="2019-02" db="EMBL/GenBank/DDBJ databases">
        <authorList>
            <person name="Gruber-Vodicka R. H."/>
            <person name="Seah K. B. B."/>
        </authorList>
    </citation>
    <scope>NUCLEOTIDE SEQUENCE</scope>
    <source>
        <strain evidence="4">BECK_BZ197</strain>
        <strain evidence="6">BECK_BZ198</strain>
        <strain evidence="5">BECK_BZ199</strain>
    </source>
</reference>
<feature type="domain" description="N-acetyltransferase" evidence="3">
    <location>
        <begin position="376"/>
        <end position="522"/>
    </location>
</feature>
<evidence type="ECO:0000256" key="1">
    <source>
        <dbReference type="PIRSR" id="PIRSR620023-1"/>
    </source>
</evidence>
<feature type="active site" description="Proton acceptor" evidence="1">
    <location>
        <position position="17"/>
    </location>
</feature>
<dbReference type="PANTHER" id="PTHR43415:SF3">
    <property type="entry name" value="GNAT-FAMILY ACETYLTRANSFERASE"/>
    <property type="match status" value="1"/>
</dbReference>
<name>A0A450XEQ7_9GAMM</name>
<dbReference type="SUPFAM" id="SSF53756">
    <property type="entry name" value="UDP-Glycosyltransferase/glycogen phosphorylase"/>
    <property type="match status" value="1"/>
</dbReference>
<dbReference type="PROSITE" id="PS51186">
    <property type="entry name" value="GNAT"/>
    <property type="match status" value="1"/>
</dbReference>
<dbReference type="NCBIfam" id="TIGR03590">
    <property type="entry name" value="PseG"/>
    <property type="match status" value="1"/>
</dbReference>
<keyword evidence="4" id="KW-0378">Hydrolase</keyword>
<accession>A0A450XEQ7</accession>
<organism evidence="4">
    <name type="scientific">Candidatus Kentrum sp. MB</name>
    <dbReference type="NCBI Taxonomy" id="2138164"/>
    <lineage>
        <taxon>Bacteria</taxon>
        <taxon>Pseudomonadati</taxon>
        <taxon>Pseudomonadota</taxon>
        <taxon>Gammaproteobacteria</taxon>
        <taxon>Candidatus Kentrum</taxon>
    </lineage>
</organism>
<dbReference type="Gene3D" id="3.40.630.30">
    <property type="match status" value="1"/>
</dbReference>
<dbReference type="EMBL" id="CAADGH010000016">
    <property type="protein sequence ID" value="VFK75145.1"/>
    <property type="molecule type" value="Genomic_DNA"/>
</dbReference>
<dbReference type="Pfam" id="PF13302">
    <property type="entry name" value="Acetyltransf_3"/>
    <property type="match status" value="1"/>
</dbReference>
<dbReference type="InterPro" id="IPR016181">
    <property type="entry name" value="Acyl_CoA_acyltransferase"/>
</dbReference>
<sequence length="523" mass="58546">MIVVFRADASNRIGTGHLVRCLTLAKALRERCVEVRFICRAHPGHLIERLQHEAMPVIVLPPAPYIRSGQAADYAVWLGVSQAQDAKETIAALGDEPPDWLIVDHYGLDMEWERQLRPHVNRLMVIDDLANRSHDCDLLLDQNVINNGGVSLYPSYGNHTEARYRNRLPAHCKQLIGPRYALLRPEYADRRKTLKPRDGRIRRVLVFLGGIDTDNVTDRALAALSLPEFRHLEVDVVVGANNPHCAAIENQAAKRPRTTLHGPRLHLADLMACADLAIGAGGTTTWERLCIGLPSLVISIAENQEPACITLKKAGLIRYLGDATAVDKEKTCAGLGEMMDTPKTLIEQSIAGQLLVDGLGALRVLEAINPTSIDQLRLRPVQKDDIMIYYNWADDPDVRRQAFHSEPIHWREHQDWFHGKMTDSRSHLFVLQACNLPVGQVRFDGENDQVHIDYSLDPLVRGRGWAAPMVAMGIQALLKGKETLNLYADVKIDNHVSRAVFRRLGFREKASEGKVLFSLSLPR</sequence>
<dbReference type="AlphaFoldDB" id="A0A450XEQ7"/>
<dbReference type="GO" id="GO:0016787">
    <property type="term" value="F:hydrolase activity"/>
    <property type="evidence" value="ECO:0007669"/>
    <property type="project" value="UniProtKB-KW"/>
</dbReference>
<proteinExistence type="predicted"/>
<evidence type="ECO:0000256" key="2">
    <source>
        <dbReference type="PIRSR" id="PIRSR620023-2"/>
    </source>
</evidence>
<dbReference type="EMBL" id="CAADFO010000030">
    <property type="protein sequence ID" value="VFK27775.1"/>
    <property type="molecule type" value="Genomic_DNA"/>
</dbReference>
<dbReference type="EMBL" id="CAADFQ010000014">
    <property type="protein sequence ID" value="VFK30234.1"/>
    <property type="molecule type" value="Genomic_DNA"/>
</dbReference>
<dbReference type="InterPro" id="IPR020023">
    <property type="entry name" value="PseG"/>
</dbReference>